<evidence type="ECO:0000256" key="1">
    <source>
        <dbReference type="SAM" id="SignalP"/>
    </source>
</evidence>
<name>A0A0V0ZQ55_9BILA</name>
<reference evidence="2 3" key="1">
    <citation type="submission" date="2015-01" db="EMBL/GenBank/DDBJ databases">
        <title>Evolution of Trichinella species and genotypes.</title>
        <authorList>
            <person name="Korhonen P.K."/>
            <person name="Edoardo P."/>
            <person name="Giuseppe L.R."/>
            <person name="Gasser R.B."/>
        </authorList>
    </citation>
    <scope>NUCLEOTIDE SEQUENCE [LARGE SCALE GENOMIC DNA]</scope>
    <source>
        <strain evidence="2">ISS2496</strain>
    </source>
</reference>
<dbReference type="InterPro" id="IPR043502">
    <property type="entry name" value="DNA/RNA_pol_sf"/>
</dbReference>
<keyword evidence="1" id="KW-0732">Signal</keyword>
<dbReference type="Gene3D" id="3.90.280.10">
    <property type="entry name" value="PEBP-like"/>
    <property type="match status" value="2"/>
</dbReference>
<sequence length="713" mass="81629">MATLSLMVVHAFLCYLLVVQSAATKFRRSPCAYGDDLQMKNLQNCLESVRNKAADASIYWFGDRMKAACSGSILHNSPAKINCYNPPTLRPYESIFSRLFRITTFHPAYLQNLKIFPQMTFFSEPGEYEACDHIFVFPKSETVHAHPGMQPAKPWQVRHVPVITWSNMATHSYQTVLMVDVGSGRLQYLAYNYPKDTVVLKEYEVPLNSRDSPNPIALLVFEQNSGRRLTLNIDYSFDEDSLFDVQRFIIDNEFHEKLIGLNWIDIENDAFSIEAIRRSGISDNCPSLLRQTQILFATEMLHRTDSVRPEFLPPSLLATVDTWMTVTFHSPLIHFSVCCKEFVFDSADIKLDPLGDSEIDPVYLRQSPSISVSNYFLNTALSHLHYHSPYDYSNPDDAPLYTLLMLDVDASDKMGSASRPYVIWLVTNFAISSHLNNALTGSIETTVFSYSRPLPQNDGSITHIKPELYSSESCPTEYNGRCFFDVREFMAHHSLTLKGISWMRSKEDEYVKYEYLSREPHSDSICGVENMNCIPRASQYSSSSIFIISSSTSLFSFYATWPTSLWLLYWAFNRHCRDRVATAKKHGVQSVERSRVILDHQEGYGGRLVVSLGAIEPSTMPWGLPEVLMQKKDGSPFLRRLSQTEHRDADPRIDDTLNALPRARLMETAMRGLTWKTCFFHLDDIIMFRKTQEEPLERLTEVEERIMSVALKI</sequence>
<gene>
    <name evidence="2" type="primary">C56G2.4</name>
    <name evidence="2" type="ORF">T12_5362</name>
</gene>
<accession>A0A0V0ZQ55</accession>
<feature type="signal peptide" evidence="1">
    <location>
        <begin position="1"/>
        <end position="21"/>
    </location>
</feature>
<dbReference type="AlphaFoldDB" id="A0A0V0ZQ55"/>
<organism evidence="2 3">
    <name type="scientific">Trichinella patagoniensis</name>
    <dbReference type="NCBI Taxonomy" id="990121"/>
    <lineage>
        <taxon>Eukaryota</taxon>
        <taxon>Metazoa</taxon>
        <taxon>Ecdysozoa</taxon>
        <taxon>Nematoda</taxon>
        <taxon>Enoplea</taxon>
        <taxon>Dorylaimia</taxon>
        <taxon>Trichinellida</taxon>
        <taxon>Trichinellidae</taxon>
        <taxon>Trichinella</taxon>
    </lineage>
</organism>
<dbReference type="InterPro" id="IPR036610">
    <property type="entry name" value="PEBP-like_sf"/>
</dbReference>
<dbReference type="SUPFAM" id="SSF56672">
    <property type="entry name" value="DNA/RNA polymerases"/>
    <property type="match status" value="1"/>
</dbReference>
<dbReference type="SUPFAM" id="SSF49777">
    <property type="entry name" value="PEBP-like"/>
    <property type="match status" value="2"/>
</dbReference>
<keyword evidence="3" id="KW-1185">Reference proteome</keyword>
<proteinExistence type="predicted"/>
<feature type="chain" id="PRO_5006873892" evidence="1">
    <location>
        <begin position="22"/>
        <end position="713"/>
    </location>
</feature>
<evidence type="ECO:0000313" key="2">
    <source>
        <dbReference type="EMBL" id="KRY14307.1"/>
    </source>
</evidence>
<comment type="caution">
    <text evidence="2">The sequence shown here is derived from an EMBL/GenBank/DDBJ whole genome shotgun (WGS) entry which is preliminary data.</text>
</comment>
<protein>
    <submittedName>
        <fullName evidence="2">Uncharacterized protein</fullName>
    </submittedName>
</protein>
<dbReference type="OrthoDB" id="2506647at2759"/>
<evidence type="ECO:0000313" key="3">
    <source>
        <dbReference type="Proteomes" id="UP000054783"/>
    </source>
</evidence>
<dbReference type="STRING" id="990121.A0A0V0ZQ55"/>
<dbReference type="EMBL" id="JYDQ01000119">
    <property type="protein sequence ID" value="KRY14307.1"/>
    <property type="molecule type" value="Genomic_DNA"/>
</dbReference>
<dbReference type="Proteomes" id="UP000054783">
    <property type="component" value="Unassembled WGS sequence"/>
</dbReference>